<evidence type="ECO:0000256" key="1">
    <source>
        <dbReference type="SAM" id="SignalP"/>
    </source>
</evidence>
<keyword evidence="1" id="KW-0732">Signal</keyword>
<sequence length="167" mass="18271">MHFTPTLSLIAAALAASSVASPTRRQSPSDPVVFQTPEFSAPVDGTIMSAGQSTALEIGSAEWNHCHPGYTPLGLYMLASEPDNSSLNSTYQFGEYLYFFGNFLFTNDQGLPPMSTPPPPTTLTMPDLGAQYVGQKVYLASIETIFGCPPNGYTEYVWDWVQMYYTD</sequence>
<organism evidence="2 3">
    <name type="scientific">Phanerochaete sordida</name>
    <dbReference type="NCBI Taxonomy" id="48140"/>
    <lineage>
        <taxon>Eukaryota</taxon>
        <taxon>Fungi</taxon>
        <taxon>Dikarya</taxon>
        <taxon>Basidiomycota</taxon>
        <taxon>Agaricomycotina</taxon>
        <taxon>Agaricomycetes</taxon>
        <taxon>Polyporales</taxon>
        <taxon>Phanerochaetaceae</taxon>
        <taxon>Phanerochaete</taxon>
    </lineage>
</organism>
<name>A0A9P3LL87_9APHY</name>
<evidence type="ECO:0000313" key="3">
    <source>
        <dbReference type="Proteomes" id="UP000703269"/>
    </source>
</evidence>
<reference evidence="2 3" key="1">
    <citation type="submission" date="2021-08" db="EMBL/GenBank/DDBJ databases">
        <title>Draft Genome Sequence of Phanerochaete sordida strain YK-624.</title>
        <authorList>
            <person name="Mori T."/>
            <person name="Dohra H."/>
            <person name="Suzuki T."/>
            <person name="Kawagishi H."/>
            <person name="Hirai H."/>
        </authorList>
    </citation>
    <scope>NUCLEOTIDE SEQUENCE [LARGE SCALE GENOMIC DNA]</scope>
    <source>
        <strain evidence="2 3">YK-624</strain>
    </source>
</reference>
<keyword evidence="3" id="KW-1185">Reference proteome</keyword>
<feature type="chain" id="PRO_5040432932" evidence="1">
    <location>
        <begin position="21"/>
        <end position="167"/>
    </location>
</feature>
<dbReference type="Proteomes" id="UP000703269">
    <property type="component" value="Unassembled WGS sequence"/>
</dbReference>
<proteinExistence type="predicted"/>
<feature type="signal peptide" evidence="1">
    <location>
        <begin position="1"/>
        <end position="20"/>
    </location>
</feature>
<dbReference type="OrthoDB" id="2769307at2759"/>
<protein>
    <submittedName>
        <fullName evidence="2">Uncharacterized protein</fullName>
    </submittedName>
</protein>
<accession>A0A9P3LL87</accession>
<evidence type="ECO:0000313" key="2">
    <source>
        <dbReference type="EMBL" id="GJE98037.1"/>
    </source>
</evidence>
<comment type="caution">
    <text evidence="2">The sequence shown here is derived from an EMBL/GenBank/DDBJ whole genome shotgun (WGS) entry which is preliminary data.</text>
</comment>
<dbReference type="EMBL" id="BPQB01000080">
    <property type="protein sequence ID" value="GJE98037.1"/>
    <property type="molecule type" value="Genomic_DNA"/>
</dbReference>
<gene>
    <name evidence="2" type="ORF">PsYK624_142590</name>
</gene>
<dbReference type="AlphaFoldDB" id="A0A9P3LL87"/>